<evidence type="ECO:0000313" key="1">
    <source>
        <dbReference type="Proteomes" id="UP000035642"/>
    </source>
</evidence>
<keyword evidence="1" id="KW-1185">Reference proteome</keyword>
<reference evidence="2" key="2">
    <citation type="submission" date="2017-02" db="UniProtKB">
        <authorList>
            <consortium name="WormBaseParasite"/>
        </authorList>
    </citation>
    <scope>IDENTIFICATION</scope>
</reference>
<accession>A0A0K0D101</accession>
<protein>
    <submittedName>
        <fullName evidence="2">Reverse transcriptase domain-containing protein</fullName>
    </submittedName>
</protein>
<name>A0A0K0D101_ANGCA</name>
<sequence length="121" mass="14264">MEAAWITKNYVTICTYNARTLASESSIENLLWQARRMRNGIIGPAETRRRYQSSEVYDTGKELILKEATVDEAVRRRSRQHKFVDEHQSIRTTNSPNRTFTIEETWIDKGNLRRLRANTKF</sequence>
<dbReference type="AlphaFoldDB" id="A0A0K0D101"/>
<reference evidence="1" key="1">
    <citation type="submission" date="2012-09" db="EMBL/GenBank/DDBJ databases">
        <authorList>
            <person name="Martin A.A."/>
        </authorList>
    </citation>
    <scope>NUCLEOTIDE SEQUENCE</scope>
</reference>
<organism evidence="1 2">
    <name type="scientific">Angiostrongylus cantonensis</name>
    <name type="common">Rat lungworm</name>
    <dbReference type="NCBI Taxonomy" id="6313"/>
    <lineage>
        <taxon>Eukaryota</taxon>
        <taxon>Metazoa</taxon>
        <taxon>Ecdysozoa</taxon>
        <taxon>Nematoda</taxon>
        <taxon>Chromadorea</taxon>
        <taxon>Rhabditida</taxon>
        <taxon>Rhabditina</taxon>
        <taxon>Rhabditomorpha</taxon>
        <taxon>Strongyloidea</taxon>
        <taxon>Metastrongylidae</taxon>
        <taxon>Angiostrongylus</taxon>
    </lineage>
</organism>
<dbReference type="Proteomes" id="UP000035642">
    <property type="component" value="Unassembled WGS sequence"/>
</dbReference>
<dbReference type="WBParaSite" id="ACAC_0000374601-mRNA-1">
    <property type="protein sequence ID" value="ACAC_0000374601-mRNA-1"/>
    <property type="gene ID" value="ACAC_0000374601"/>
</dbReference>
<evidence type="ECO:0000313" key="2">
    <source>
        <dbReference type="WBParaSite" id="ACAC_0000374601-mRNA-1"/>
    </source>
</evidence>
<proteinExistence type="predicted"/>